<comment type="caution">
    <text evidence="7">The sequence shown here is derived from an EMBL/GenBank/DDBJ whole genome shotgun (WGS) entry which is preliminary data.</text>
</comment>
<dbReference type="PANTHER" id="PTHR11113:SF14">
    <property type="entry name" value="N-ACETYLGLUCOSAMINE-6-PHOSPHATE DEACETYLASE"/>
    <property type="match status" value="1"/>
</dbReference>
<dbReference type="InterPro" id="IPR032466">
    <property type="entry name" value="Metal_Hydrolase"/>
</dbReference>
<keyword evidence="3 5" id="KW-0378">Hydrolase</keyword>
<dbReference type="PANTHER" id="PTHR11113">
    <property type="entry name" value="N-ACETYLGLUCOSAMINE-6-PHOSPHATE DEACETYLASE"/>
    <property type="match status" value="1"/>
</dbReference>
<evidence type="ECO:0000259" key="6">
    <source>
        <dbReference type="Pfam" id="PF01979"/>
    </source>
</evidence>
<gene>
    <name evidence="7" type="primary">nagA</name>
    <name evidence="7" type="ORF">ACFOVU_03450</name>
</gene>
<dbReference type="RefSeq" id="WP_378529794.1">
    <property type="nucleotide sequence ID" value="NZ_JBHSBH010000003.1"/>
</dbReference>
<name>A0ABV8FJJ1_9ACTN</name>
<dbReference type="CDD" id="cd00854">
    <property type="entry name" value="NagA"/>
    <property type="match status" value="1"/>
</dbReference>
<organism evidence="7 8">
    <name type="scientific">Nocardiopsis sediminis</name>
    <dbReference type="NCBI Taxonomy" id="1778267"/>
    <lineage>
        <taxon>Bacteria</taxon>
        <taxon>Bacillati</taxon>
        <taxon>Actinomycetota</taxon>
        <taxon>Actinomycetes</taxon>
        <taxon>Streptosporangiales</taxon>
        <taxon>Nocardiopsidaceae</taxon>
        <taxon>Nocardiopsis</taxon>
    </lineage>
</organism>
<evidence type="ECO:0000256" key="1">
    <source>
        <dbReference type="ARBA" id="ARBA00010716"/>
    </source>
</evidence>
<dbReference type="SUPFAM" id="SSF51556">
    <property type="entry name" value="Metallo-dependent hydrolases"/>
    <property type="match status" value="1"/>
</dbReference>
<sequence>MGQGATRTTTIPTTLTNARLLTPEGVHDGWLRVGDGRILGLGTGAPPPAGGVTTDLGGRWLLPGTVDIHVHGGAGASFTDTDPDRVLAVVEFNRSQGVTTVVGGLVAATPEDTLAQVAVLAELAEAGEIAGIYLEGPYIARSKCGAHDPALLRDPDLQEFARILKAGRGHVRMITVAPELPGALELIRAAAAEGVVAAVGHTEAGYDRARAAFDAGATVATHVYNQMRPLHHREPGPIAAALNDERVTVELINDGVHVAAGAAQLVFDAAGDRVALITDAMSATGLGDGDYTLGGLRVRVANGEARLAESGQIASSTIVLPDAIRRTVATLERVDLAAAVRAATAVPARALGLDGAGELAAGAPADLLVLDADLATRAVMHRGSWIRAL</sequence>
<dbReference type="Gene3D" id="3.20.20.140">
    <property type="entry name" value="Metal-dependent hydrolases"/>
    <property type="match status" value="1"/>
</dbReference>
<dbReference type="EC" id="3.5.1.25" evidence="7"/>
<evidence type="ECO:0000313" key="7">
    <source>
        <dbReference type="EMBL" id="MFC3994953.1"/>
    </source>
</evidence>
<dbReference type="Gene3D" id="2.30.40.10">
    <property type="entry name" value="Urease, subunit C, domain 1"/>
    <property type="match status" value="1"/>
</dbReference>
<dbReference type="GO" id="GO:0008448">
    <property type="term" value="F:N-acetylglucosamine-6-phosphate deacetylase activity"/>
    <property type="evidence" value="ECO:0007669"/>
    <property type="project" value="UniProtKB-EC"/>
</dbReference>
<evidence type="ECO:0000313" key="8">
    <source>
        <dbReference type="Proteomes" id="UP001595847"/>
    </source>
</evidence>
<keyword evidence="2" id="KW-0479">Metal-binding</keyword>
<evidence type="ECO:0000256" key="5">
    <source>
        <dbReference type="PIRNR" id="PIRNR038994"/>
    </source>
</evidence>
<reference evidence="8" key="1">
    <citation type="journal article" date="2019" name="Int. J. Syst. Evol. Microbiol.">
        <title>The Global Catalogue of Microorganisms (GCM) 10K type strain sequencing project: providing services to taxonomists for standard genome sequencing and annotation.</title>
        <authorList>
            <consortium name="The Broad Institute Genomics Platform"/>
            <consortium name="The Broad Institute Genome Sequencing Center for Infectious Disease"/>
            <person name="Wu L."/>
            <person name="Ma J."/>
        </authorList>
    </citation>
    <scope>NUCLEOTIDE SEQUENCE [LARGE SCALE GENOMIC DNA]</scope>
    <source>
        <strain evidence="8">TBRC 1826</strain>
    </source>
</reference>
<dbReference type="SUPFAM" id="SSF51338">
    <property type="entry name" value="Composite domain of metallo-dependent hydrolases"/>
    <property type="match status" value="1"/>
</dbReference>
<dbReference type="EMBL" id="JBHSBH010000003">
    <property type="protein sequence ID" value="MFC3994953.1"/>
    <property type="molecule type" value="Genomic_DNA"/>
</dbReference>
<proteinExistence type="inferred from homology"/>
<evidence type="ECO:0000256" key="3">
    <source>
        <dbReference type="ARBA" id="ARBA00022801"/>
    </source>
</evidence>
<feature type="domain" description="Amidohydrolase-related" evidence="6">
    <location>
        <begin position="61"/>
        <end position="374"/>
    </location>
</feature>
<evidence type="ECO:0000256" key="2">
    <source>
        <dbReference type="ARBA" id="ARBA00022723"/>
    </source>
</evidence>
<protein>
    <submittedName>
        <fullName evidence="7">N-acetylglucosamine-6-phosphate deacetylase</fullName>
        <ecNumber evidence="7">3.5.1.25</ecNumber>
    </submittedName>
</protein>
<dbReference type="InterPro" id="IPR011059">
    <property type="entry name" value="Metal-dep_hydrolase_composite"/>
</dbReference>
<dbReference type="InterPro" id="IPR003764">
    <property type="entry name" value="GlcNAc_6-P_deAcase"/>
</dbReference>
<dbReference type="Pfam" id="PF01979">
    <property type="entry name" value="Amidohydro_1"/>
    <property type="match status" value="1"/>
</dbReference>
<dbReference type="NCBIfam" id="TIGR00221">
    <property type="entry name" value="nagA"/>
    <property type="match status" value="1"/>
</dbReference>
<dbReference type="PIRSF" id="PIRSF038994">
    <property type="entry name" value="NagA"/>
    <property type="match status" value="1"/>
</dbReference>
<keyword evidence="4 5" id="KW-0119">Carbohydrate metabolism</keyword>
<dbReference type="InterPro" id="IPR006680">
    <property type="entry name" value="Amidohydro-rel"/>
</dbReference>
<keyword evidence="8" id="KW-1185">Reference proteome</keyword>
<dbReference type="Proteomes" id="UP001595847">
    <property type="component" value="Unassembled WGS sequence"/>
</dbReference>
<comment type="similarity">
    <text evidence="1 5">Belongs to the metallo-dependent hydrolases superfamily. NagA family.</text>
</comment>
<evidence type="ECO:0000256" key="4">
    <source>
        <dbReference type="ARBA" id="ARBA00023277"/>
    </source>
</evidence>
<accession>A0ABV8FJJ1</accession>